<comment type="caution">
    <text evidence="2">The sequence shown here is derived from an EMBL/GenBank/DDBJ whole genome shotgun (WGS) entry which is preliminary data.</text>
</comment>
<organism evidence="2 3">
    <name type="scientific">Araneus ventricosus</name>
    <name type="common">Orbweaver spider</name>
    <name type="synonym">Epeira ventricosa</name>
    <dbReference type="NCBI Taxonomy" id="182803"/>
    <lineage>
        <taxon>Eukaryota</taxon>
        <taxon>Metazoa</taxon>
        <taxon>Ecdysozoa</taxon>
        <taxon>Arthropoda</taxon>
        <taxon>Chelicerata</taxon>
        <taxon>Arachnida</taxon>
        <taxon>Araneae</taxon>
        <taxon>Araneomorphae</taxon>
        <taxon>Entelegynae</taxon>
        <taxon>Araneoidea</taxon>
        <taxon>Araneidae</taxon>
        <taxon>Araneus</taxon>
    </lineage>
</organism>
<protein>
    <submittedName>
        <fullName evidence="2">Uncharacterized protein</fullName>
    </submittedName>
</protein>
<evidence type="ECO:0000313" key="2">
    <source>
        <dbReference type="EMBL" id="GBO38650.1"/>
    </source>
</evidence>
<dbReference type="Proteomes" id="UP000499080">
    <property type="component" value="Unassembled WGS sequence"/>
</dbReference>
<keyword evidence="3" id="KW-1185">Reference proteome</keyword>
<proteinExistence type="predicted"/>
<evidence type="ECO:0000256" key="1">
    <source>
        <dbReference type="SAM" id="MobiDB-lite"/>
    </source>
</evidence>
<feature type="compositionally biased region" description="Basic residues" evidence="1">
    <location>
        <begin position="80"/>
        <end position="90"/>
    </location>
</feature>
<evidence type="ECO:0000313" key="3">
    <source>
        <dbReference type="Proteomes" id="UP000499080"/>
    </source>
</evidence>
<reference evidence="2 3" key="1">
    <citation type="journal article" date="2019" name="Sci. Rep.">
        <title>Orb-weaving spider Araneus ventricosus genome elucidates the spidroin gene catalogue.</title>
        <authorList>
            <person name="Kono N."/>
            <person name="Nakamura H."/>
            <person name="Ohtoshi R."/>
            <person name="Moran D.A.P."/>
            <person name="Shinohara A."/>
            <person name="Yoshida Y."/>
            <person name="Fujiwara M."/>
            <person name="Mori M."/>
            <person name="Tomita M."/>
            <person name="Arakawa K."/>
        </authorList>
    </citation>
    <scope>NUCLEOTIDE SEQUENCE [LARGE SCALE GENOMIC DNA]</scope>
</reference>
<dbReference type="AlphaFoldDB" id="A0A4Y2WQC3"/>
<dbReference type="EMBL" id="BGPR01063453">
    <property type="protein sequence ID" value="GBO38650.1"/>
    <property type="molecule type" value="Genomic_DNA"/>
</dbReference>
<feature type="region of interest" description="Disordered" evidence="1">
    <location>
        <begin position="19"/>
        <end position="53"/>
    </location>
</feature>
<sequence>MRPMHKEKPTYRQAFRQIIEDGDNKWQDLPPHHRVGEGEGDEEGLEGGDAGLFPQPQARLLADAHGAAHPLGNGVGQLSLHHRLTARPVS</sequence>
<accession>A0A4Y2WQC3</accession>
<feature type="compositionally biased region" description="Basic and acidic residues" evidence="1">
    <location>
        <begin position="19"/>
        <end position="37"/>
    </location>
</feature>
<gene>
    <name evidence="2" type="ORF">AVEN_258352_1</name>
</gene>
<feature type="region of interest" description="Disordered" evidence="1">
    <location>
        <begin position="67"/>
        <end position="90"/>
    </location>
</feature>
<name>A0A4Y2WQC3_ARAVE</name>